<protein>
    <submittedName>
        <fullName evidence="2">Uncharacterized protein</fullName>
    </submittedName>
</protein>
<evidence type="ECO:0000313" key="3">
    <source>
        <dbReference type="Proteomes" id="UP000215155"/>
    </source>
</evidence>
<dbReference type="Proteomes" id="UP000215155">
    <property type="component" value="Unassembled WGS sequence"/>
</dbReference>
<evidence type="ECO:0000313" key="2">
    <source>
        <dbReference type="EMBL" id="OXL44859.1"/>
    </source>
</evidence>
<dbReference type="AlphaFoldDB" id="A0AA91TL67"/>
<feature type="region of interest" description="Disordered" evidence="1">
    <location>
        <begin position="870"/>
        <end position="904"/>
    </location>
</feature>
<dbReference type="RefSeq" id="WP_089543200.1">
    <property type="nucleotide sequence ID" value="NZ_NMPZ01000004.1"/>
</dbReference>
<accession>A0AA91TL67</accession>
<sequence>MNDQINKGIGHRLKKGWNSLFKNSLNEALKPFPKDHFFTREEIEFLNCSKGELTLLEKWALQLSNWAKDKAECAPTLPAVKWQNGQLTTWIGDNEVMESNSQQVERLKQLKTAGYQLPALYESMIAEKHGLDLVGTYFKDQSGKNECIIQVERFIKGDETQKPSIAYSQFCSPTSAPILHTLPLQAFQDLIQSHDIVNLQPSELKKWLEIRERVNTAHEEFLGLVEIIHQSYPLITAGILPDKETSSLYLKQTEKDFLPMSWSMSSSDSLIVSGYVDDRRDNLQNICITQQNAHEYVTLIRLVEQQVEKDCLNAHLEKLMNTMGNRIGDSILYIPATSDGIPTTKGHVDGILLSNTGKLSAFRNPGHKEVSLSEDDLQFIKKGLIEEGVNQIVGVKRNQMTVTRQVNQLTKELPLILGGMELFNQHLDKAQEVQVSPQKEAEVKAIKVHSNSDEEVFLMRDYVLSLQDPLCPLSGNKELLPPDSDVKQILNQQEKLEEEYDEYVTTMDLEAQNQMEEKIQEASCRYEEKLASLVNDYLFQNLDSKQEPSNIENDKIYQSPEEAFFEPIKGRWHTEENLQKQAFSQYGALMADRLSLQVTYPKLPWLKSMSSLPGTLGGAAFDSKLSILLAIYTEKEGYEVPVFLSEEDLKEEHLKVDISREAFLLADESRCRRMYNIEQTNFAERYPERWEEIKSRYQTSKGDSSSQLRTLTIKGHYPTLIVFDGKKNMVSYSEKENVIHMAPSSHFDSEDNYLRDLSIGLVRSTRKEACKLHTYEHLVKEDLLAHIGCAMIGQKFHFDVRSLGYSKYWKSLLTQNPAFTKSVLSQAEHSASIIFQYAEKACQAKTSDRSIDLRTTTPIDMDVDGNGVVESQENLAADSKQGENERSQPEETIPLHGGKLKHIR</sequence>
<dbReference type="EMBL" id="NMPZ01000004">
    <property type="protein sequence ID" value="OXL44859.1"/>
    <property type="molecule type" value="Genomic_DNA"/>
</dbReference>
<name>A0AA91TL67_9BACT</name>
<evidence type="ECO:0000256" key="1">
    <source>
        <dbReference type="SAM" id="MobiDB-lite"/>
    </source>
</evidence>
<feature type="compositionally biased region" description="Basic and acidic residues" evidence="1">
    <location>
        <begin position="880"/>
        <end position="889"/>
    </location>
</feature>
<proteinExistence type="predicted"/>
<reference evidence="2 3" key="1">
    <citation type="submission" date="2017-07" db="EMBL/GenBank/DDBJ databases">
        <title>Draft genome sequence of Prevotella copri isolated from the gut of healthy adult Indian.</title>
        <authorList>
            <person name="Das B."/>
            <person name="Bag S."/>
            <person name="Ghosh T.S."/>
        </authorList>
    </citation>
    <scope>NUCLEOTIDE SEQUENCE [LARGE SCALE GENOMIC DNA]</scope>
    <source>
        <strain evidence="2 3">Indica</strain>
    </source>
</reference>
<organism evidence="2 3">
    <name type="scientific">Segatella copri</name>
    <dbReference type="NCBI Taxonomy" id="165179"/>
    <lineage>
        <taxon>Bacteria</taxon>
        <taxon>Pseudomonadati</taxon>
        <taxon>Bacteroidota</taxon>
        <taxon>Bacteroidia</taxon>
        <taxon>Bacteroidales</taxon>
        <taxon>Prevotellaceae</taxon>
        <taxon>Segatella</taxon>
    </lineage>
</organism>
<comment type="caution">
    <text evidence="2">The sequence shown here is derived from an EMBL/GenBank/DDBJ whole genome shotgun (WGS) entry which is preliminary data.</text>
</comment>
<gene>
    <name evidence="2" type="ORF">CFT61_04115</name>
</gene>